<dbReference type="InterPro" id="IPR006048">
    <property type="entry name" value="A-amylase/branching_C"/>
</dbReference>
<name>A0A2U2HGX2_9BURK</name>
<accession>A0A2U2HGX2</accession>
<dbReference type="InterPro" id="IPR013780">
    <property type="entry name" value="Glyco_hydro_b"/>
</dbReference>
<evidence type="ECO:0000256" key="10">
    <source>
        <dbReference type="ARBA" id="ARBA00023295"/>
    </source>
</evidence>
<organism evidence="16 17">
    <name type="scientific">Massilia glaciei</name>
    <dbReference type="NCBI Taxonomy" id="1524097"/>
    <lineage>
        <taxon>Bacteria</taxon>
        <taxon>Pseudomonadati</taxon>
        <taxon>Pseudomonadota</taxon>
        <taxon>Betaproteobacteria</taxon>
        <taxon>Burkholderiales</taxon>
        <taxon>Oxalobacteraceae</taxon>
        <taxon>Telluria group</taxon>
        <taxon>Massilia</taxon>
    </lineage>
</organism>
<evidence type="ECO:0000259" key="14">
    <source>
        <dbReference type="PROSITE" id="PS50853"/>
    </source>
</evidence>
<dbReference type="InterPro" id="IPR002044">
    <property type="entry name" value="CBM20"/>
</dbReference>
<keyword evidence="6" id="KW-0479">Metal-binding</keyword>
<evidence type="ECO:0000256" key="2">
    <source>
        <dbReference type="ARBA" id="ARBA00001913"/>
    </source>
</evidence>
<comment type="catalytic activity">
    <reaction evidence="1 12">
        <text>Endohydrolysis of (1-&gt;4)-alpha-D-glucosidic linkages in polysaccharides containing three or more (1-&gt;4)-alpha-linked D-glucose units.</text>
        <dbReference type="EC" id="3.2.1.1"/>
    </reaction>
</comment>
<keyword evidence="9 12" id="KW-0119">Carbohydrate metabolism</keyword>
<dbReference type="SUPFAM" id="SSF51445">
    <property type="entry name" value="(Trans)glycosidases"/>
    <property type="match status" value="1"/>
</dbReference>
<dbReference type="Gene3D" id="2.60.40.1180">
    <property type="entry name" value="Golgi alpha-mannosidase II"/>
    <property type="match status" value="1"/>
</dbReference>
<evidence type="ECO:0000256" key="11">
    <source>
        <dbReference type="RuleBase" id="RU003615"/>
    </source>
</evidence>
<evidence type="ECO:0000256" key="6">
    <source>
        <dbReference type="ARBA" id="ARBA00022723"/>
    </source>
</evidence>
<dbReference type="InterPro" id="IPR031319">
    <property type="entry name" value="A-amylase_C"/>
</dbReference>
<dbReference type="CDD" id="cd00063">
    <property type="entry name" value="FN3"/>
    <property type="match status" value="1"/>
</dbReference>
<evidence type="ECO:0000256" key="4">
    <source>
        <dbReference type="ARBA" id="ARBA00012595"/>
    </source>
</evidence>
<dbReference type="Gene3D" id="2.60.40.10">
    <property type="entry name" value="Immunoglobulins"/>
    <property type="match status" value="2"/>
</dbReference>
<feature type="domain" description="Fibronectin type-III" evidence="14">
    <location>
        <begin position="511"/>
        <end position="603"/>
    </location>
</feature>
<dbReference type="SMART" id="SM00642">
    <property type="entry name" value="Aamy"/>
    <property type="match status" value="1"/>
</dbReference>
<evidence type="ECO:0000256" key="9">
    <source>
        <dbReference type="ARBA" id="ARBA00023277"/>
    </source>
</evidence>
<gene>
    <name evidence="16" type="ORF">C7C56_019020</name>
</gene>
<feature type="signal peptide" evidence="13">
    <location>
        <begin position="1"/>
        <end position="26"/>
    </location>
</feature>
<dbReference type="SMART" id="SM00060">
    <property type="entry name" value="FN3"/>
    <property type="match status" value="1"/>
</dbReference>
<dbReference type="InterPro" id="IPR013784">
    <property type="entry name" value="Carb-bd-like_fold"/>
</dbReference>
<dbReference type="InterPro" id="IPR006046">
    <property type="entry name" value="Alpha_amylase"/>
</dbReference>
<dbReference type="PANTHER" id="PTHR43447">
    <property type="entry name" value="ALPHA-AMYLASE"/>
    <property type="match status" value="1"/>
</dbReference>
<dbReference type="InterPro" id="IPR017853">
    <property type="entry name" value="GH"/>
</dbReference>
<comment type="caution">
    <text evidence="16">The sequence shown here is derived from an EMBL/GenBank/DDBJ whole genome shotgun (WGS) entry which is preliminary data.</text>
</comment>
<evidence type="ECO:0000256" key="13">
    <source>
        <dbReference type="SAM" id="SignalP"/>
    </source>
</evidence>
<dbReference type="PRINTS" id="PR00110">
    <property type="entry name" value="ALPHAAMYLASE"/>
</dbReference>
<dbReference type="InterPro" id="IPR006047">
    <property type="entry name" value="GH13_cat_dom"/>
</dbReference>
<comment type="similarity">
    <text evidence="3 11">Belongs to the glycosyl hydrolase 13 family.</text>
</comment>
<keyword evidence="10 12" id="KW-0326">Glycosidase</keyword>
<dbReference type="Pfam" id="PF00686">
    <property type="entry name" value="CBM_20"/>
    <property type="match status" value="1"/>
</dbReference>
<dbReference type="SUPFAM" id="SSF49452">
    <property type="entry name" value="Starch-binding domain-like"/>
    <property type="match status" value="1"/>
</dbReference>
<dbReference type="GO" id="GO:0005975">
    <property type="term" value="P:carbohydrate metabolic process"/>
    <property type="evidence" value="ECO:0007669"/>
    <property type="project" value="InterPro"/>
</dbReference>
<reference evidence="16 17" key="1">
    <citation type="submission" date="2018-04" db="EMBL/GenBank/DDBJ databases">
        <title>Massilia violaceinigra sp. nov., a novel purple-pigmented bacterium isolated from Tianshan glacier, Xinjiang, China.</title>
        <authorList>
            <person name="Wang H."/>
        </authorList>
    </citation>
    <scope>NUCLEOTIDE SEQUENCE [LARGE SCALE GENOMIC DNA]</scope>
    <source>
        <strain evidence="16 17">B448-2</strain>
    </source>
</reference>
<dbReference type="EMBL" id="PXWF02000263">
    <property type="protein sequence ID" value="PWF44689.1"/>
    <property type="molecule type" value="Genomic_DNA"/>
</dbReference>
<dbReference type="GO" id="GO:2001070">
    <property type="term" value="F:starch binding"/>
    <property type="evidence" value="ECO:0007669"/>
    <property type="project" value="InterPro"/>
</dbReference>
<evidence type="ECO:0000256" key="5">
    <source>
        <dbReference type="ARBA" id="ARBA00017303"/>
    </source>
</evidence>
<dbReference type="PROSITE" id="PS51166">
    <property type="entry name" value="CBM20"/>
    <property type="match status" value="1"/>
</dbReference>
<dbReference type="Gene3D" id="3.20.20.80">
    <property type="entry name" value="Glycosidases"/>
    <property type="match status" value="1"/>
</dbReference>
<dbReference type="InterPro" id="IPR036116">
    <property type="entry name" value="FN3_sf"/>
</dbReference>
<dbReference type="AlphaFoldDB" id="A0A2U2HGX2"/>
<proteinExistence type="inferred from homology"/>
<sequence>MKIVFNKALMAASVAACFASPLEAHAAPGQVYVNLFEWKYTDIAQECTQALKPAGFSAIQISVPSEAKGNTNQWWERYQPASYRLDGRLGTRQQLADMVNTCRNAGVAIYADVVLNHMANGTGTGEAGSSYNGASYYPGPGYGSADFHPRCDINDSSATNVHDCWLGGDLPDLRTGSDKVRQATGAYLKDLLSLGVAGFRIDAAKHIAANDLKAMLTIAGPLNSATASAFGMTKPWVTGEIYGGFGPIDSTERAIYFSLGSMNEFKYKDVMRDTFNRNGTSISQLANMLPINDTSPNPRGLYASRDATVFVSNHDLERHNDSLTSRNSGKLFNLANIFMLAYPYGQPQLQSGFKLTGNQADDTTAVPTGNIYVNGTPNFTNWDQQHRWREISNMVEFRNQTQGKWQIDDWTTNGGDRVAFHRGDRGFLAINRDDGNAWVATFRTGMAQGQYCNVINGLLNSTKTACSADVVTVHADGTANLNIPGMNGAGIPAVAIHAGQKIGAVTGDITPPSVPTGLATTLVGSNSISLRWNASTDNAGGSGMKGYNVVRDGGAPAFTAGTSFTANGLLPNTVYRFTVSAVDNANNSSGPSSPALEVKTLALGTCQVQINFQVTDNTTVVGQDVYLTGSGTELGNWDTATATKLPGTAWPLWKVSRNLNAGTTYQYKYIKKGVRPLQWETGANRVITVPACGSAPYTVPVSAFRQ</sequence>
<feature type="chain" id="PRO_5015693474" description="Alpha-amylase" evidence="13">
    <location>
        <begin position="27"/>
        <end position="706"/>
    </location>
</feature>
<evidence type="ECO:0000256" key="7">
    <source>
        <dbReference type="ARBA" id="ARBA00022801"/>
    </source>
</evidence>
<evidence type="ECO:0000256" key="12">
    <source>
        <dbReference type="RuleBase" id="RU361134"/>
    </source>
</evidence>
<evidence type="ECO:0000256" key="3">
    <source>
        <dbReference type="ARBA" id="ARBA00008061"/>
    </source>
</evidence>
<dbReference type="SUPFAM" id="SSF49265">
    <property type="entry name" value="Fibronectin type III"/>
    <property type="match status" value="1"/>
</dbReference>
<evidence type="ECO:0000313" key="16">
    <source>
        <dbReference type="EMBL" id="PWF44689.1"/>
    </source>
</evidence>
<comment type="cofactor">
    <cofactor evidence="2">
        <name>Ca(2+)</name>
        <dbReference type="ChEBI" id="CHEBI:29108"/>
    </cofactor>
</comment>
<dbReference type="SMART" id="SM01065">
    <property type="entry name" value="CBM_2"/>
    <property type="match status" value="1"/>
</dbReference>
<dbReference type="Pfam" id="PF00041">
    <property type="entry name" value="fn3"/>
    <property type="match status" value="1"/>
</dbReference>
<keyword evidence="13" id="KW-0732">Signal</keyword>
<dbReference type="PROSITE" id="PS50853">
    <property type="entry name" value="FN3"/>
    <property type="match status" value="1"/>
</dbReference>
<dbReference type="EC" id="3.2.1.1" evidence="4 12"/>
<dbReference type="InterPro" id="IPR003961">
    <property type="entry name" value="FN3_dom"/>
</dbReference>
<protein>
    <recommendedName>
        <fullName evidence="5 12">Alpha-amylase</fullName>
        <ecNumber evidence="4 12">3.2.1.1</ecNumber>
    </recommendedName>
</protein>
<keyword evidence="8" id="KW-0106">Calcium</keyword>
<evidence type="ECO:0000259" key="15">
    <source>
        <dbReference type="PROSITE" id="PS51166"/>
    </source>
</evidence>
<dbReference type="Pfam" id="PF02806">
    <property type="entry name" value="Alpha-amylase_C"/>
    <property type="match status" value="1"/>
</dbReference>
<dbReference type="Proteomes" id="UP000241421">
    <property type="component" value="Unassembled WGS sequence"/>
</dbReference>
<dbReference type="OrthoDB" id="9805159at2"/>
<dbReference type="SUPFAM" id="SSF51011">
    <property type="entry name" value="Glycosyl hydrolase domain"/>
    <property type="match status" value="1"/>
</dbReference>
<keyword evidence="17" id="KW-1185">Reference proteome</keyword>
<evidence type="ECO:0000256" key="8">
    <source>
        <dbReference type="ARBA" id="ARBA00022837"/>
    </source>
</evidence>
<evidence type="ECO:0000313" key="17">
    <source>
        <dbReference type="Proteomes" id="UP000241421"/>
    </source>
</evidence>
<keyword evidence="7 12" id="KW-0378">Hydrolase</keyword>
<feature type="domain" description="CBM20" evidence="15">
    <location>
        <begin position="602"/>
        <end position="706"/>
    </location>
</feature>
<dbReference type="Pfam" id="PF00128">
    <property type="entry name" value="Alpha-amylase"/>
    <property type="match status" value="1"/>
</dbReference>
<dbReference type="GO" id="GO:0004556">
    <property type="term" value="F:alpha-amylase activity"/>
    <property type="evidence" value="ECO:0007669"/>
    <property type="project" value="UniProtKB-UniRule"/>
</dbReference>
<dbReference type="InterPro" id="IPR013783">
    <property type="entry name" value="Ig-like_fold"/>
</dbReference>
<evidence type="ECO:0000256" key="1">
    <source>
        <dbReference type="ARBA" id="ARBA00000548"/>
    </source>
</evidence>
<dbReference type="GO" id="GO:0046872">
    <property type="term" value="F:metal ion binding"/>
    <property type="evidence" value="ECO:0007669"/>
    <property type="project" value="UniProtKB-KW"/>
</dbReference>
<dbReference type="SMART" id="SM00632">
    <property type="entry name" value="Aamy_C"/>
    <property type="match status" value="1"/>
</dbReference>